<dbReference type="Proteomes" id="UP000002193">
    <property type="component" value="Chromosome"/>
</dbReference>
<evidence type="ECO:0000256" key="1">
    <source>
        <dbReference type="SAM" id="MobiDB-lite"/>
    </source>
</evidence>
<feature type="region of interest" description="Disordered" evidence="1">
    <location>
        <begin position="1"/>
        <end position="28"/>
    </location>
</feature>
<sequence>MNTPLPSAVPSTNMTLKEDASSSSSASTSSSILKTAAGDVALSVFTSEGTTPASLNSLVALALAQISAASGENANPLQDCAHNLVFLSPETIEVEILISDLLQTLETTDLINTQEESSSLGKQEQRLPQEGCKPQDLAPRSTIDSYGTPKALQQPAVKLAVRYSSAKAPDSRPYTSSSSPQHTSGQFAQRAAQAPGILQHSQTKKDGEQISSQSHNSFIAEKKEQQIFTTKSQESQQDRENRDQKQDRQHDGQHQDDDDDQQKGRGKKYKSKTSAEAVPADLSVAHLRYLNEVRQSREIHVEEEKTFKKKAQSPMALFSAPTPPAGFTPIPTPKIENVFIRFMKLMERILGQAEAEAQELYLRVKERTDNVDTLMLLISKINSEKGAIDWRDDSEMKALVDQAKKLGVTITDTLQWSEEEKKLLKENIQMRKENLEKITQLERTDMQRHLQEVSQCHQARSNALKLLKELMDTFIYNLRP</sequence>
<dbReference type="OrthoDB" id="19196at2"/>
<feature type="compositionally biased region" description="Polar residues" evidence="1">
    <location>
        <begin position="173"/>
        <end position="187"/>
    </location>
</feature>
<dbReference type="HOGENOM" id="CLU_570740_0_0_0"/>
<feature type="compositionally biased region" description="Polar residues" evidence="1">
    <location>
        <begin position="1"/>
        <end position="15"/>
    </location>
</feature>
<evidence type="ECO:0000313" key="2">
    <source>
        <dbReference type="EMBL" id="AAP05480.1"/>
    </source>
</evidence>
<dbReference type="AlphaFoldDB" id="Q822E4"/>
<dbReference type="EMBL" id="AE015925">
    <property type="protein sequence ID" value="AAP05480.1"/>
    <property type="molecule type" value="Genomic_DNA"/>
</dbReference>
<feature type="region of interest" description="Disordered" evidence="1">
    <location>
        <begin position="168"/>
        <end position="277"/>
    </location>
</feature>
<evidence type="ECO:0000313" key="3">
    <source>
        <dbReference type="Proteomes" id="UP000002193"/>
    </source>
</evidence>
<gene>
    <name evidence="2" type="ordered locus">CCA_00739</name>
</gene>
<name>Q822E4_CHLCV</name>
<accession>Q822E4</accession>
<reference evidence="2 3" key="1">
    <citation type="journal article" date="2003" name="Nucleic Acids Res.">
        <title>Genome sequence of Chlamydophila caviae (Chlamydia psittaci GPIC): examining the role of niche-specific genes in the evolution of the Chlamydiaceae.</title>
        <authorList>
            <person name="Read T.D."/>
            <person name="Myers G.S.A."/>
            <person name="Brunham R.C."/>
            <person name="Nelson W.C."/>
            <person name="Paulsen I.T."/>
            <person name="Heidelberg J.F."/>
            <person name="Holtzapple E.K."/>
            <person name="Khouri H.M."/>
            <person name="Federova N.B."/>
            <person name="Carty H.A."/>
            <person name="Umayam L.A."/>
            <person name="Haft D.H."/>
            <person name="Peterson J.D."/>
            <person name="Beanan M.J."/>
            <person name="White O."/>
            <person name="Salzberg S.L."/>
            <person name="Hsia R.-C."/>
            <person name="McClarty G."/>
            <person name="Rank R.G."/>
            <person name="Bavoil P.M."/>
            <person name="Fraser C.M."/>
        </authorList>
    </citation>
    <scope>NUCLEOTIDE SEQUENCE [LARGE SCALE GENOMIC DNA]</scope>
    <source>
        <strain evidence="3">ATCC VR-813 / DSM 19441 / 03DC25 / GPIC</strain>
    </source>
</reference>
<organism evidence="2 3">
    <name type="scientific">Chlamydia caviae (strain ATCC VR-813 / DSM 19441 / 03DC25 / GPIC)</name>
    <name type="common">Chlamydophila caviae</name>
    <dbReference type="NCBI Taxonomy" id="227941"/>
    <lineage>
        <taxon>Bacteria</taxon>
        <taxon>Pseudomonadati</taxon>
        <taxon>Chlamydiota</taxon>
        <taxon>Chlamydiia</taxon>
        <taxon>Chlamydiales</taxon>
        <taxon>Chlamydiaceae</taxon>
        <taxon>Chlamydia/Chlamydophila group</taxon>
        <taxon>Chlamydia</taxon>
    </lineage>
</organism>
<dbReference type="RefSeq" id="WP_011006694.1">
    <property type="nucleotide sequence ID" value="NC_003361.3"/>
</dbReference>
<protein>
    <submittedName>
        <fullName evidence="2">Uncharacterized protein</fullName>
    </submittedName>
</protein>
<keyword evidence="3" id="KW-1185">Reference proteome</keyword>
<dbReference type="KEGG" id="cca:CCA_00739"/>
<feature type="region of interest" description="Disordered" evidence="1">
    <location>
        <begin position="114"/>
        <end position="151"/>
    </location>
</feature>
<proteinExistence type="predicted"/>
<feature type="compositionally biased region" description="Basic and acidic residues" evidence="1">
    <location>
        <begin position="236"/>
        <end position="255"/>
    </location>
</feature>
<dbReference type="STRING" id="227941.CCA_00739"/>
<feature type="compositionally biased region" description="Polar residues" evidence="1">
    <location>
        <begin position="226"/>
        <end position="235"/>
    </location>
</feature>